<protein>
    <submittedName>
        <fullName evidence="1">Uncharacterized protein</fullName>
    </submittedName>
</protein>
<organism evidence="1 2">
    <name type="scientific">Trichoderma cornu-damae</name>
    <dbReference type="NCBI Taxonomy" id="654480"/>
    <lineage>
        <taxon>Eukaryota</taxon>
        <taxon>Fungi</taxon>
        <taxon>Dikarya</taxon>
        <taxon>Ascomycota</taxon>
        <taxon>Pezizomycotina</taxon>
        <taxon>Sordariomycetes</taxon>
        <taxon>Hypocreomycetidae</taxon>
        <taxon>Hypocreales</taxon>
        <taxon>Hypocreaceae</taxon>
        <taxon>Trichoderma</taxon>
    </lineage>
</organism>
<evidence type="ECO:0000313" key="1">
    <source>
        <dbReference type="EMBL" id="KAH6607090.1"/>
    </source>
</evidence>
<evidence type="ECO:0000313" key="2">
    <source>
        <dbReference type="Proteomes" id="UP000827724"/>
    </source>
</evidence>
<gene>
    <name evidence="1" type="ORF">Trco_003403</name>
</gene>
<reference evidence="1" key="1">
    <citation type="submission" date="2021-08" db="EMBL/GenBank/DDBJ databases">
        <title>Chromosome-Level Trichoderma cornu-damae using Hi-C Data.</title>
        <authorList>
            <person name="Kim C.S."/>
        </authorList>
    </citation>
    <scope>NUCLEOTIDE SEQUENCE</scope>
    <source>
        <strain evidence="1">KA19-0412C</strain>
    </source>
</reference>
<dbReference type="AlphaFoldDB" id="A0A9P8QKJ4"/>
<dbReference type="EMBL" id="JAIWOZ010000003">
    <property type="protein sequence ID" value="KAH6607090.1"/>
    <property type="molecule type" value="Genomic_DNA"/>
</dbReference>
<dbReference type="Proteomes" id="UP000827724">
    <property type="component" value="Unassembled WGS sequence"/>
</dbReference>
<proteinExistence type="predicted"/>
<name>A0A9P8QKJ4_9HYPO</name>
<accession>A0A9P8QKJ4</accession>
<comment type="caution">
    <text evidence="1">The sequence shown here is derived from an EMBL/GenBank/DDBJ whole genome shotgun (WGS) entry which is preliminary data.</text>
</comment>
<keyword evidence="2" id="KW-1185">Reference proteome</keyword>
<sequence length="258" mass="26069">MPLIHTIRRLTKLPLRIQWAWQRLLGVRSGHLSAGDSLGRAVKVVKGIFHGQGEDLGANAEGRVAGLDNQQAVGLLDGLDNGVEIQGLDGPQVDDLGLDAVVLLQALGGNEGLADAPRHGDDGEVLAGALNLGLAKGEDKVVLLGGLGHGEVLAVHQLVLEDDDGVGVADGGLEQTLGVLGAPGGDDLEAGDAAVPGGVVLRVLGSDAGGKAVGSAEGDVAGLDATRHVQGLGGGVDDLVNRLHGEVEGHELALYVYT</sequence>